<accession>A0A7D9HVL0</accession>
<dbReference type="Proteomes" id="UP001152795">
    <property type="component" value="Unassembled WGS sequence"/>
</dbReference>
<dbReference type="CDD" id="cd01644">
    <property type="entry name" value="RT_pepA17"/>
    <property type="match status" value="1"/>
</dbReference>
<dbReference type="InterPro" id="IPR036397">
    <property type="entry name" value="RNaseH_sf"/>
</dbReference>
<dbReference type="InterPro" id="IPR043502">
    <property type="entry name" value="DNA/RNA_pol_sf"/>
</dbReference>
<dbReference type="Pfam" id="PF05380">
    <property type="entry name" value="Peptidase_A17"/>
    <property type="match status" value="1"/>
</dbReference>
<dbReference type="InterPro" id="IPR012337">
    <property type="entry name" value="RNaseH-like_sf"/>
</dbReference>
<protein>
    <submittedName>
        <fullName evidence="1">Gypsy retrotransposon integrase 1</fullName>
    </submittedName>
</protein>
<evidence type="ECO:0000313" key="2">
    <source>
        <dbReference type="Proteomes" id="UP001152795"/>
    </source>
</evidence>
<dbReference type="InterPro" id="IPR008042">
    <property type="entry name" value="Retrotrans_Pao"/>
</dbReference>
<dbReference type="AlphaFoldDB" id="A0A7D9HVL0"/>
<proteinExistence type="predicted"/>
<dbReference type="Gene3D" id="3.30.70.270">
    <property type="match status" value="1"/>
</dbReference>
<gene>
    <name evidence="1" type="ORF">PACLA_8A026719</name>
</gene>
<reference evidence="1" key="1">
    <citation type="submission" date="2020-04" db="EMBL/GenBank/DDBJ databases">
        <authorList>
            <person name="Alioto T."/>
            <person name="Alioto T."/>
            <person name="Gomez Garrido J."/>
        </authorList>
    </citation>
    <scope>NUCLEOTIDE SEQUENCE</scope>
    <source>
        <strain evidence="1">A484AB</strain>
    </source>
</reference>
<dbReference type="EMBL" id="CACRXK020001864">
    <property type="protein sequence ID" value="CAB3991514.1"/>
    <property type="molecule type" value="Genomic_DNA"/>
</dbReference>
<name>A0A7D9HVL0_PARCT</name>
<dbReference type="GO" id="GO:0003676">
    <property type="term" value="F:nucleic acid binding"/>
    <property type="evidence" value="ECO:0007669"/>
    <property type="project" value="InterPro"/>
</dbReference>
<dbReference type="SUPFAM" id="SSF53098">
    <property type="entry name" value="Ribonuclease H-like"/>
    <property type="match status" value="1"/>
</dbReference>
<dbReference type="InterPro" id="IPR043128">
    <property type="entry name" value="Rev_trsase/Diguanyl_cyclase"/>
</dbReference>
<dbReference type="GO" id="GO:0015074">
    <property type="term" value="P:DNA integration"/>
    <property type="evidence" value="ECO:0007669"/>
    <property type="project" value="InterPro"/>
</dbReference>
<dbReference type="InterPro" id="IPR001584">
    <property type="entry name" value="Integrase_cat-core"/>
</dbReference>
<dbReference type="PANTHER" id="PTHR47331:SF1">
    <property type="entry name" value="GAG-LIKE PROTEIN"/>
    <property type="match status" value="1"/>
</dbReference>
<dbReference type="SUPFAM" id="SSF56672">
    <property type="entry name" value="DNA/RNA polymerases"/>
    <property type="match status" value="1"/>
</dbReference>
<dbReference type="InterPro" id="IPR041588">
    <property type="entry name" value="Integrase_H2C2"/>
</dbReference>
<dbReference type="Pfam" id="PF17921">
    <property type="entry name" value="Integrase_H2C2"/>
    <property type="match status" value="1"/>
</dbReference>
<organism evidence="1 2">
    <name type="scientific">Paramuricea clavata</name>
    <name type="common">Red gorgonian</name>
    <name type="synonym">Violescent sea-whip</name>
    <dbReference type="NCBI Taxonomy" id="317549"/>
    <lineage>
        <taxon>Eukaryota</taxon>
        <taxon>Metazoa</taxon>
        <taxon>Cnidaria</taxon>
        <taxon>Anthozoa</taxon>
        <taxon>Octocorallia</taxon>
        <taxon>Malacalcyonacea</taxon>
        <taxon>Plexauridae</taxon>
        <taxon>Paramuricea</taxon>
    </lineage>
</organism>
<dbReference type="Gene3D" id="1.10.340.70">
    <property type="match status" value="1"/>
</dbReference>
<evidence type="ECO:0000313" key="1">
    <source>
        <dbReference type="EMBL" id="CAB3991514.1"/>
    </source>
</evidence>
<dbReference type="OrthoDB" id="5985905at2759"/>
<dbReference type="PROSITE" id="PS50994">
    <property type="entry name" value="INTEGRASE"/>
    <property type="match status" value="1"/>
</dbReference>
<dbReference type="Gene3D" id="3.10.10.10">
    <property type="entry name" value="HIV Type 1 Reverse Transcriptase, subunit A, domain 1"/>
    <property type="match status" value="1"/>
</dbReference>
<dbReference type="Gene3D" id="3.30.420.10">
    <property type="entry name" value="Ribonuclease H-like superfamily/Ribonuclease H"/>
    <property type="match status" value="1"/>
</dbReference>
<keyword evidence="2" id="KW-1185">Reference proteome</keyword>
<comment type="caution">
    <text evidence="1">The sequence shown here is derived from an EMBL/GenBank/DDBJ whole genome shotgun (WGS) entry which is preliminary data.</text>
</comment>
<dbReference type="InterPro" id="IPR000477">
    <property type="entry name" value="RT_dom"/>
</dbReference>
<dbReference type="Pfam" id="PF00078">
    <property type="entry name" value="RVT_1"/>
    <property type="match status" value="1"/>
</dbReference>
<dbReference type="PANTHER" id="PTHR47331">
    <property type="entry name" value="PHD-TYPE DOMAIN-CONTAINING PROTEIN"/>
    <property type="match status" value="1"/>
</dbReference>
<sequence length="1158" mass="133251">MDLVLKFLCLALVESKIKHVFEREYPAHWHLWTGPRCSREFEALTTAEICHPADAVEVNPANWVHLKDVNFPEEFPREQKPIDVLIGLDFYYSFVTRDIVKADLSEPVAVRTTLGWVLCGPTGTASSESTVSMNVQVNTNDQLNETLQSFWNLESIGIKSDDMPLLNKTEETVLNNFKESLTFKDGRYEVSIPWKENQVTLKSNCIQAERKLHSLEKRLLEDPLKAKIYQDTINKYVEDGIAEEVPANEIKPVDNRPVFYLPHHAVIREDRQKTKTRVVFDASAKDSEGTSLNSCIEAGPALQPDLCGILLRFRKKKIAVTSDIEKMFLQISLREQDRDSHRYLWRDLDFEASPKVYRMTRVTFGVIASPFLAICTTEEHVQRNKELYPEVCDEILKNTYVDDFAFCRDEVNEARELQQSAKELMAQAAFNLTKWSSNSRELLEVIPEEDRAPNSLINLNQSFPENCSITKALGLKWDTNKDTLTYIIEIGQPQIETYTKRQVASCAAKVFDPIGLITPFTVRSKMLLQSLWTQGIGWDDEIPTETCRKWTQWLKEINDLENLAIPRCYVELPMNRYSRLELHAFGDASELAYASAVYLRALSVEGHVSTSLVMSKTRIAPVKIVTLPRLELMAAVITARLCTYVRNALDCQIDRIVCWTDNSSTLHWIRGSPSQWKPFVANRVMEIQSLLDPSVWRYCPGPQNPADVPTRGMSSNELKESRLWWEGPAWLRSSEEEWPKDLRSASLNEYVEIERKHHASINSYVIQPQEIFIDFTRFSKYNKLLRTIAWIKRFIYNAQVKQDERRQNVLTGLEIQESERWLVNRIQIERFSEEISLIRQSKVLNDSKLRNLNPFLCQSTGLLRVGGRIHKAELPEEEKHPIILPSDDPAVELFVQAIHRREMHAGIEHTLSVVRQRFWLIKGRATIRKIVKRCIVCRQFYTKPVSQQMATLPADRIVPAPPFTNVGLDFAGLLYLKNRGEKAYICLFTCAVTRAVHLELVSNMTTERVLLALRRMVARRGMCSIIWSDNAKTFKCAKKELQSCWRILESEETRTALSEKKIQWKFIVPRAPWWGGFYERLVKSVKLPLKKIFGNAMLDAKQMTTILTEIEAQINSRPLTYIGAEPTDLKALTPAQILIGRNLQAFNNNNNSFNLSKS</sequence>